<keyword evidence="3" id="KW-1185">Reference proteome</keyword>
<feature type="compositionally biased region" description="Basic and acidic residues" evidence="1">
    <location>
        <begin position="23"/>
        <end position="32"/>
    </location>
</feature>
<evidence type="ECO:0000256" key="1">
    <source>
        <dbReference type="SAM" id="MobiDB-lite"/>
    </source>
</evidence>
<organism evidence="2 3">
    <name type="scientific">Striga asiatica</name>
    <name type="common">Asiatic witchweed</name>
    <name type="synonym">Buchnera asiatica</name>
    <dbReference type="NCBI Taxonomy" id="4170"/>
    <lineage>
        <taxon>Eukaryota</taxon>
        <taxon>Viridiplantae</taxon>
        <taxon>Streptophyta</taxon>
        <taxon>Embryophyta</taxon>
        <taxon>Tracheophyta</taxon>
        <taxon>Spermatophyta</taxon>
        <taxon>Magnoliopsida</taxon>
        <taxon>eudicotyledons</taxon>
        <taxon>Gunneridae</taxon>
        <taxon>Pentapetalae</taxon>
        <taxon>asterids</taxon>
        <taxon>lamiids</taxon>
        <taxon>Lamiales</taxon>
        <taxon>Orobanchaceae</taxon>
        <taxon>Buchnereae</taxon>
        <taxon>Striga</taxon>
    </lineage>
</organism>
<protein>
    <submittedName>
        <fullName evidence="2">Lipid-A-disaccharide synthase</fullName>
    </submittedName>
</protein>
<proteinExistence type="predicted"/>
<dbReference type="EMBL" id="BKCP01004516">
    <property type="protein sequence ID" value="GER31705.1"/>
    <property type="molecule type" value="Genomic_DNA"/>
</dbReference>
<evidence type="ECO:0000313" key="3">
    <source>
        <dbReference type="Proteomes" id="UP000325081"/>
    </source>
</evidence>
<evidence type="ECO:0000313" key="2">
    <source>
        <dbReference type="EMBL" id="GER31705.1"/>
    </source>
</evidence>
<dbReference type="Proteomes" id="UP000325081">
    <property type="component" value="Unassembled WGS sequence"/>
</dbReference>
<name>A0A5A7PFM8_STRAF</name>
<reference evidence="3" key="1">
    <citation type="journal article" date="2019" name="Curr. Biol.">
        <title>Genome Sequence of Striga asiatica Provides Insight into the Evolution of Plant Parasitism.</title>
        <authorList>
            <person name="Yoshida S."/>
            <person name="Kim S."/>
            <person name="Wafula E.K."/>
            <person name="Tanskanen J."/>
            <person name="Kim Y.M."/>
            <person name="Honaas L."/>
            <person name="Yang Z."/>
            <person name="Spallek T."/>
            <person name="Conn C.E."/>
            <person name="Ichihashi Y."/>
            <person name="Cheong K."/>
            <person name="Cui S."/>
            <person name="Der J.P."/>
            <person name="Gundlach H."/>
            <person name="Jiao Y."/>
            <person name="Hori C."/>
            <person name="Ishida J.K."/>
            <person name="Kasahara H."/>
            <person name="Kiba T."/>
            <person name="Kim M.S."/>
            <person name="Koo N."/>
            <person name="Laohavisit A."/>
            <person name="Lee Y.H."/>
            <person name="Lumba S."/>
            <person name="McCourt P."/>
            <person name="Mortimer J.C."/>
            <person name="Mutuku J.M."/>
            <person name="Nomura T."/>
            <person name="Sasaki-Sekimoto Y."/>
            <person name="Seto Y."/>
            <person name="Wang Y."/>
            <person name="Wakatake T."/>
            <person name="Sakakibara H."/>
            <person name="Demura T."/>
            <person name="Yamaguchi S."/>
            <person name="Yoneyama K."/>
            <person name="Manabe R.I."/>
            <person name="Nelson D.C."/>
            <person name="Schulman A.H."/>
            <person name="Timko M.P."/>
            <person name="dePamphilis C.W."/>
            <person name="Choi D."/>
            <person name="Shirasu K."/>
        </authorList>
    </citation>
    <scope>NUCLEOTIDE SEQUENCE [LARGE SCALE GENOMIC DNA]</scope>
    <source>
        <strain evidence="3">cv. UVA1</strain>
    </source>
</reference>
<sequence length="128" mass="13922">MSFFNNLKCLNQSFHLLKRRPRPGRDLRRPRSDTTNLLPNRPSAIDGQKLAQSQTPAADPESVTSEAGRAVKALFLLASKYSSSSVPNSSPLSPSDSELSSSGIICAFLMKIINKLVQFLSTKSTNGI</sequence>
<accession>A0A5A7PFM8</accession>
<comment type="caution">
    <text evidence="2">The sequence shown here is derived from an EMBL/GenBank/DDBJ whole genome shotgun (WGS) entry which is preliminary data.</text>
</comment>
<feature type="region of interest" description="Disordered" evidence="1">
    <location>
        <begin position="20"/>
        <end position="65"/>
    </location>
</feature>
<gene>
    <name evidence="2" type="ORF">STAS_07738</name>
</gene>
<dbReference type="AlphaFoldDB" id="A0A5A7PFM8"/>